<dbReference type="AlphaFoldDB" id="A0AAD6ZMF2"/>
<proteinExistence type="predicted"/>
<gene>
    <name evidence="2" type="ORF">DFH08DRAFT_815691</name>
</gene>
<keyword evidence="3" id="KW-1185">Reference proteome</keyword>
<protein>
    <submittedName>
        <fullName evidence="2">Uncharacterized protein</fullName>
    </submittedName>
</protein>
<feature type="region of interest" description="Disordered" evidence="1">
    <location>
        <begin position="35"/>
        <end position="58"/>
    </location>
</feature>
<organism evidence="2 3">
    <name type="scientific">Mycena albidolilacea</name>
    <dbReference type="NCBI Taxonomy" id="1033008"/>
    <lineage>
        <taxon>Eukaryota</taxon>
        <taxon>Fungi</taxon>
        <taxon>Dikarya</taxon>
        <taxon>Basidiomycota</taxon>
        <taxon>Agaricomycotina</taxon>
        <taxon>Agaricomycetes</taxon>
        <taxon>Agaricomycetidae</taxon>
        <taxon>Agaricales</taxon>
        <taxon>Marasmiineae</taxon>
        <taxon>Mycenaceae</taxon>
        <taxon>Mycena</taxon>
    </lineage>
</organism>
<evidence type="ECO:0000313" key="2">
    <source>
        <dbReference type="EMBL" id="KAJ7328944.1"/>
    </source>
</evidence>
<comment type="caution">
    <text evidence="2">The sequence shown here is derived from an EMBL/GenBank/DDBJ whole genome shotgun (WGS) entry which is preliminary data.</text>
</comment>
<evidence type="ECO:0000313" key="3">
    <source>
        <dbReference type="Proteomes" id="UP001218218"/>
    </source>
</evidence>
<dbReference type="Proteomes" id="UP001218218">
    <property type="component" value="Unassembled WGS sequence"/>
</dbReference>
<reference evidence="2" key="1">
    <citation type="submission" date="2023-03" db="EMBL/GenBank/DDBJ databases">
        <title>Massive genome expansion in bonnet fungi (Mycena s.s.) driven by repeated elements and novel gene families across ecological guilds.</title>
        <authorList>
            <consortium name="Lawrence Berkeley National Laboratory"/>
            <person name="Harder C.B."/>
            <person name="Miyauchi S."/>
            <person name="Viragh M."/>
            <person name="Kuo A."/>
            <person name="Thoen E."/>
            <person name="Andreopoulos B."/>
            <person name="Lu D."/>
            <person name="Skrede I."/>
            <person name="Drula E."/>
            <person name="Henrissat B."/>
            <person name="Morin E."/>
            <person name="Kohler A."/>
            <person name="Barry K."/>
            <person name="LaButti K."/>
            <person name="Morin E."/>
            <person name="Salamov A."/>
            <person name="Lipzen A."/>
            <person name="Mereny Z."/>
            <person name="Hegedus B."/>
            <person name="Baldrian P."/>
            <person name="Stursova M."/>
            <person name="Weitz H."/>
            <person name="Taylor A."/>
            <person name="Grigoriev I.V."/>
            <person name="Nagy L.G."/>
            <person name="Martin F."/>
            <person name="Kauserud H."/>
        </authorList>
    </citation>
    <scope>NUCLEOTIDE SEQUENCE</scope>
    <source>
        <strain evidence="2">CBHHK002</strain>
    </source>
</reference>
<dbReference type="EMBL" id="JARIHO010000038">
    <property type="protein sequence ID" value="KAJ7328944.1"/>
    <property type="molecule type" value="Genomic_DNA"/>
</dbReference>
<evidence type="ECO:0000256" key="1">
    <source>
        <dbReference type="SAM" id="MobiDB-lite"/>
    </source>
</evidence>
<sequence>MVEMSSRAGRVQHGAHDGVIFPSRMDTCRNAVKVGNNGKEAKGGKGKPHPETLGPVDPESGTAVPVYCPVDINSSVQPICRACGGSGGVPSSVWCLECEDFAELLIPQQIRRFTKWQGTWVARTTQQENIWPALWLICELAKLAHIITILHNQNLEPHTSIISHTETKKAFFALANELCLLQKGLELQSGLYLLVPRDVTVYLMTSDMASDMMCMPLICYLYLVPLRVSHS</sequence>
<accession>A0AAD6ZMF2</accession>
<name>A0AAD6ZMF2_9AGAR</name>